<dbReference type="PANTHER" id="PTHR35186:SF4">
    <property type="entry name" value="PRION-INHIBITION AND PROPAGATION HELO DOMAIN-CONTAINING PROTEIN"/>
    <property type="match status" value="1"/>
</dbReference>
<feature type="chain" id="PRO_5041250680" evidence="1">
    <location>
        <begin position="25"/>
        <end position="421"/>
    </location>
</feature>
<evidence type="ECO:0000256" key="1">
    <source>
        <dbReference type="SAM" id="SignalP"/>
    </source>
</evidence>
<organism evidence="2 3">
    <name type="scientific">Cladonia borealis</name>
    <dbReference type="NCBI Taxonomy" id="184061"/>
    <lineage>
        <taxon>Eukaryota</taxon>
        <taxon>Fungi</taxon>
        <taxon>Dikarya</taxon>
        <taxon>Ascomycota</taxon>
        <taxon>Pezizomycotina</taxon>
        <taxon>Lecanoromycetes</taxon>
        <taxon>OSLEUM clade</taxon>
        <taxon>Lecanoromycetidae</taxon>
        <taxon>Lecanorales</taxon>
        <taxon>Lecanorineae</taxon>
        <taxon>Cladoniaceae</taxon>
        <taxon>Cladonia</taxon>
    </lineage>
</organism>
<comment type="caution">
    <text evidence="2">The sequence shown here is derived from an EMBL/GenBank/DDBJ whole genome shotgun (WGS) entry which is preliminary data.</text>
</comment>
<keyword evidence="3" id="KW-1185">Reference proteome</keyword>
<keyword evidence="1" id="KW-0732">Signal</keyword>
<feature type="signal peptide" evidence="1">
    <location>
        <begin position="1"/>
        <end position="24"/>
    </location>
</feature>
<evidence type="ECO:0000313" key="3">
    <source>
        <dbReference type="Proteomes" id="UP001166286"/>
    </source>
</evidence>
<gene>
    <name evidence="2" type="ORF">JMJ35_008754</name>
</gene>
<sequence>MEVAGLVIAVVPLMITALKQYTDARRGWRQFRRTSLYLSRLIQALREQSFLLETDLQQLLRAAGSEDDIMNDDRGERQAFVLKSDVATKIAAYMGKAYDPYVQALGLCEESVKEVVKRIWKCVPGCESGSLAGVVEANKSKNGKSTFLRRIKLSLDKSEIEGLVGDIESASKRLRRLSKCAILVHDMRSESTKVSKFTKFLQSIRTQADRLYWVVAESLSSCYHNEHDTKLLLNDRLEQFITTQKPISFSLAIISPSEVGSRSRLSHSIQINVLEDEVFSTDHLHSRVRKVTFTKNLHQFTVRSTGFTKTPERRLPDKRAVKRQMLELGVLLLEIWHETSLEIWAASVGLTIQSSYGSRYDAARKWLSESDTVLVSYWDAIDRCIECDFPALSDWQDSAFRKSVCEGVVKPLCHNSSCFTD</sequence>
<name>A0AA39QVH8_9LECA</name>
<reference evidence="2" key="1">
    <citation type="submission" date="2023-03" db="EMBL/GenBank/DDBJ databases">
        <title>Complete genome of Cladonia borealis.</title>
        <authorList>
            <person name="Park H."/>
        </authorList>
    </citation>
    <scope>NUCLEOTIDE SEQUENCE</scope>
    <source>
        <strain evidence="2">ANT050790</strain>
    </source>
</reference>
<dbReference type="PANTHER" id="PTHR35186">
    <property type="entry name" value="ANK_REP_REGION DOMAIN-CONTAINING PROTEIN"/>
    <property type="match status" value="1"/>
</dbReference>
<evidence type="ECO:0000313" key="2">
    <source>
        <dbReference type="EMBL" id="KAK0508478.1"/>
    </source>
</evidence>
<dbReference type="Proteomes" id="UP001166286">
    <property type="component" value="Unassembled WGS sequence"/>
</dbReference>
<proteinExistence type="predicted"/>
<accession>A0AA39QVH8</accession>
<dbReference type="EMBL" id="JAFEKC020000020">
    <property type="protein sequence ID" value="KAK0508478.1"/>
    <property type="molecule type" value="Genomic_DNA"/>
</dbReference>
<dbReference type="AlphaFoldDB" id="A0AA39QVH8"/>
<protein>
    <submittedName>
        <fullName evidence="2">Uncharacterized protein</fullName>
    </submittedName>
</protein>